<dbReference type="AlphaFoldDB" id="A0A8H6I4R6"/>
<dbReference type="Proteomes" id="UP000521943">
    <property type="component" value="Unassembled WGS sequence"/>
</dbReference>
<dbReference type="EMBL" id="JACGCI010000017">
    <property type="protein sequence ID" value="KAF6758893.1"/>
    <property type="molecule type" value="Genomic_DNA"/>
</dbReference>
<organism evidence="2 3">
    <name type="scientific">Ephemerocybe angulata</name>
    <dbReference type="NCBI Taxonomy" id="980116"/>
    <lineage>
        <taxon>Eukaryota</taxon>
        <taxon>Fungi</taxon>
        <taxon>Dikarya</taxon>
        <taxon>Basidiomycota</taxon>
        <taxon>Agaricomycotina</taxon>
        <taxon>Agaricomycetes</taxon>
        <taxon>Agaricomycetidae</taxon>
        <taxon>Agaricales</taxon>
        <taxon>Agaricineae</taxon>
        <taxon>Psathyrellaceae</taxon>
        <taxon>Ephemerocybe</taxon>
    </lineage>
</organism>
<evidence type="ECO:0000256" key="1">
    <source>
        <dbReference type="SAM" id="MobiDB-lite"/>
    </source>
</evidence>
<feature type="region of interest" description="Disordered" evidence="1">
    <location>
        <begin position="1"/>
        <end position="26"/>
    </location>
</feature>
<proteinExistence type="predicted"/>
<sequence length="229" mass="24680">MGGRESNSLRAPRLDPVTSHSTMQALERPDPQIHETLAYVSVLCGLKSHSPAPRSWVTRVRSPHRNRFEAHWQHVSAESLRSSQPMSPAISAVIARESPIPRLVLHTLPTAITESCAANAVMWKPDLVFATTSAPTLKTDGGFRLPISPLPCTSWLQPPVALNAAASSGSNFSMAATVVITAHLVTGTIQHDCPNLTGYWLPSNVSISHKQRQSLTGAATLKSTVSRQS</sequence>
<gene>
    <name evidence="2" type="ORF">DFP72DRAFT_1167254</name>
</gene>
<keyword evidence="3" id="KW-1185">Reference proteome</keyword>
<reference evidence="2 3" key="1">
    <citation type="submission" date="2020-07" db="EMBL/GenBank/DDBJ databases">
        <title>Comparative genomics of pyrophilous fungi reveals a link between fire events and developmental genes.</title>
        <authorList>
            <consortium name="DOE Joint Genome Institute"/>
            <person name="Steindorff A.S."/>
            <person name="Carver A."/>
            <person name="Calhoun S."/>
            <person name="Stillman K."/>
            <person name="Liu H."/>
            <person name="Lipzen A."/>
            <person name="Pangilinan J."/>
            <person name="Labutti K."/>
            <person name="Bruns T.D."/>
            <person name="Grigoriev I.V."/>
        </authorList>
    </citation>
    <scope>NUCLEOTIDE SEQUENCE [LARGE SCALE GENOMIC DNA]</scope>
    <source>
        <strain evidence="2 3">CBS 144469</strain>
    </source>
</reference>
<protein>
    <submittedName>
        <fullName evidence="2">Uncharacterized protein</fullName>
    </submittedName>
</protein>
<name>A0A8H6I4R6_9AGAR</name>
<evidence type="ECO:0000313" key="3">
    <source>
        <dbReference type="Proteomes" id="UP000521943"/>
    </source>
</evidence>
<comment type="caution">
    <text evidence="2">The sequence shown here is derived from an EMBL/GenBank/DDBJ whole genome shotgun (WGS) entry which is preliminary data.</text>
</comment>
<evidence type="ECO:0000313" key="2">
    <source>
        <dbReference type="EMBL" id="KAF6758893.1"/>
    </source>
</evidence>
<accession>A0A8H6I4R6</accession>